<accession>A0A919QZU1</accession>
<evidence type="ECO:0000313" key="3">
    <source>
        <dbReference type="Proteomes" id="UP000655287"/>
    </source>
</evidence>
<dbReference type="AlphaFoldDB" id="A0A919QZU1"/>
<comment type="caution">
    <text evidence="2">The sequence shown here is derived from an EMBL/GenBank/DDBJ whole genome shotgun (WGS) entry which is preliminary data.</text>
</comment>
<organism evidence="2 3">
    <name type="scientific">Sphaerisporangium rufum</name>
    <dbReference type="NCBI Taxonomy" id="1381558"/>
    <lineage>
        <taxon>Bacteria</taxon>
        <taxon>Bacillati</taxon>
        <taxon>Actinomycetota</taxon>
        <taxon>Actinomycetes</taxon>
        <taxon>Streptosporangiales</taxon>
        <taxon>Streptosporangiaceae</taxon>
        <taxon>Sphaerisporangium</taxon>
    </lineage>
</organism>
<evidence type="ECO:0000313" key="2">
    <source>
        <dbReference type="EMBL" id="GII77027.1"/>
    </source>
</evidence>
<sequence>MLNGIPFDGDRARSAHPRARGMDGMVQPEGGGTGMGKTGGKSRSATGAPTRLSPVAADK</sequence>
<feature type="compositionally biased region" description="Gly residues" evidence="1">
    <location>
        <begin position="29"/>
        <end position="39"/>
    </location>
</feature>
<dbReference type="EMBL" id="BOOU01000031">
    <property type="protein sequence ID" value="GII77027.1"/>
    <property type="molecule type" value="Genomic_DNA"/>
</dbReference>
<feature type="region of interest" description="Disordered" evidence="1">
    <location>
        <begin position="1"/>
        <end position="59"/>
    </location>
</feature>
<protein>
    <submittedName>
        <fullName evidence="2">Uncharacterized protein</fullName>
    </submittedName>
</protein>
<keyword evidence="3" id="KW-1185">Reference proteome</keyword>
<evidence type="ECO:0000256" key="1">
    <source>
        <dbReference type="SAM" id="MobiDB-lite"/>
    </source>
</evidence>
<reference evidence="2" key="1">
    <citation type="submission" date="2021-01" db="EMBL/GenBank/DDBJ databases">
        <title>Whole genome shotgun sequence of Sphaerisporangium rufum NBRC 109079.</title>
        <authorList>
            <person name="Komaki H."/>
            <person name="Tamura T."/>
        </authorList>
    </citation>
    <scope>NUCLEOTIDE SEQUENCE</scope>
    <source>
        <strain evidence="2">NBRC 109079</strain>
    </source>
</reference>
<proteinExistence type="predicted"/>
<dbReference type="Proteomes" id="UP000655287">
    <property type="component" value="Unassembled WGS sequence"/>
</dbReference>
<gene>
    <name evidence="2" type="ORF">Sru01_20090</name>
</gene>
<name>A0A919QZU1_9ACTN</name>